<keyword evidence="2" id="KW-1185">Reference proteome</keyword>
<protein>
    <submittedName>
        <fullName evidence="1">Uncharacterized protein</fullName>
    </submittedName>
</protein>
<evidence type="ECO:0000313" key="1">
    <source>
        <dbReference type="EMBL" id="KAJ4473916.1"/>
    </source>
</evidence>
<sequence>MFLNWEGCFYSYFFIHYRKDSDFDILTSILRMTALHNRLLFSASVKEMVHNVLIHTGGRYMLKDRDSSVFWLLVCWQLIQPTVDGRYFHVHVANK</sequence>
<reference evidence="1" key="1">
    <citation type="submission" date="2022-08" db="EMBL/GenBank/DDBJ databases">
        <title>A Global Phylogenomic Analysis of the Shiitake Genus Lentinula.</title>
        <authorList>
            <consortium name="DOE Joint Genome Institute"/>
            <person name="Sierra-Patev S."/>
            <person name="Min B."/>
            <person name="Naranjo-Ortiz M."/>
            <person name="Looney B."/>
            <person name="Konkel Z."/>
            <person name="Slot J.C."/>
            <person name="Sakamoto Y."/>
            <person name="Steenwyk J.L."/>
            <person name="Rokas A."/>
            <person name="Carro J."/>
            <person name="Camarero S."/>
            <person name="Ferreira P."/>
            <person name="Molpeceres G."/>
            <person name="Ruiz-Duenas F.J."/>
            <person name="Serrano A."/>
            <person name="Henrissat B."/>
            <person name="Drula E."/>
            <person name="Hughes K.W."/>
            <person name="Mata J.L."/>
            <person name="Ishikawa N.K."/>
            <person name="Vargas-Isla R."/>
            <person name="Ushijima S."/>
            <person name="Smith C.A."/>
            <person name="Ahrendt S."/>
            <person name="Andreopoulos W."/>
            <person name="He G."/>
            <person name="Labutti K."/>
            <person name="Lipzen A."/>
            <person name="Ng V."/>
            <person name="Riley R."/>
            <person name="Sandor L."/>
            <person name="Barry K."/>
            <person name="Martinez A.T."/>
            <person name="Xiao Y."/>
            <person name="Gibbons J.G."/>
            <person name="Terashima K."/>
            <person name="Grigoriev I.V."/>
            <person name="Hibbett D.S."/>
        </authorList>
    </citation>
    <scope>NUCLEOTIDE SEQUENCE</scope>
    <source>
        <strain evidence="1">RHP3577 ss4</strain>
    </source>
</reference>
<proteinExistence type="predicted"/>
<comment type="caution">
    <text evidence="1">The sequence shown here is derived from an EMBL/GenBank/DDBJ whole genome shotgun (WGS) entry which is preliminary data.</text>
</comment>
<dbReference type="Proteomes" id="UP001150217">
    <property type="component" value="Unassembled WGS sequence"/>
</dbReference>
<gene>
    <name evidence="1" type="ORF">C8R41DRAFT_848575</name>
</gene>
<organism evidence="1 2">
    <name type="scientific">Lentinula lateritia</name>
    <dbReference type="NCBI Taxonomy" id="40482"/>
    <lineage>
        <taxon>Eukaryota</taxon>
        <taxon>Fungi</taxon>
        <taxon>Dikarya</taxon>
        <taxon>Basidiomycota</taxon>
        <taxon>Agaricomycotina</taxon>
        <taxon>Agaricomycetes</taxon>
        <taxon>Agaricomycetidae</taxon>
        <taxon>Agaricales</taxon>
        <taxon>Marasmiineae</taxon>
        <taxon>Omphalotaceae</taxon>
        <taxon>Lentinula</taxon>
    </lineage>
</organism>
<evidence type="ECO:0000313" key="2">
    <source>
        <dbReference type="Proteomes" id="UP001150217"/>
    </source>
</evidence>
<accession>A0ABQ8V562</accession>
<dbReference type="EMBL" id="JANVFT010000079">
    <property type="protein sequence ID" value="KAJ4473916.1"/>
    <property type="molecule type" value="Genomic_DNA"/>
</dbReference>
<name>A0ABQ8V562_9AGAR</name>